<dbReference type="GO" id="GO:0003677">
    <property type="term" value="F:DNA binding"/>
    <property type="evidence" value="ECO:0007669"/>
    <property type="project" value="InterPro"/>
</dbReference>
<gene>
    <name evidence="2" type="ORF">DC077_09910</name>
    <name evidence="3" type="ORF">DC078_09560</name>
</gene>
<evidence type="ECO:0000313" key="3">
    <source>
        <dbReference type="EMBL" id="PWD89644.1"/>
    </source>
</evidence>
<name>A0A2U2AKM2_9GAMM</name>
<dbReference type="AlphaFoldDB" id="A0A2U2AKM2"/>
<dbReference type="SUPFAM" id="SSF47413">
    <property type="entry name" value="lambda repressor-like DNA-binding domains"/>
    <property type="match status" value="1"/>
</dbReference>
<reference evidence="4 5" key="2">
    <citation type="submission" date="2018-05" db="EMBL/GenBank/DDBJ databases">
        <title>Ignatzschineria dubaiensis sp. nov., isolated from necrotic foot tissues of dromedaries (Camelus dromedarius) and associated maggots in Dubai, United Arab Emirates.</title>
        <authorList>
            <person name="Tsang C.C."/>
            <person name="Tang J.Y.M."/>
            <person name="Fong J.Y.H."/>
            <person name="Kinne J."/>
            <person name="Lee H.H."/>
            <person name="Joseph M."/>
            <person name="Jose S."/>
            <person name="Schuster R.K."/>
            <person name="Tang Y."/>
            <person name="Sivakumar S."/>
            <person name="Chen J.H.K."/>
            <person name="Teng J.L.L."/>
            <person name="Lau S.K.P."/>
            <person name="Wernery U."/>
            <person name="Woo P.C.Y."/>
        </authorList>
    </citation>
    <scope>NUCLEOTIDE SEQUENCE [LARGE SCALE GENOMIC DNA]</scope>
    <source>
        <strain evidence="4">UAE-HKU57</strain>
        <strain evidence="5">UAE-HKU58</strain>
    </source>
</reference>
<dbReference type="EMBL" id="QEWV01000014">
    <property type="protein sequence ID" value="PWD89644.1"/>
    <property type="molecule type" value="Genomic_DNA"/>
</dbReference>
<accession>A0A2U2AKM2</accession>
<sequence>MRFDFATESEISQELGRRIAQQRIQKNITQVDLAKRSGIGVATLQRLEKGEGSTLGVFIRVLTALGFVNDLSDILVKKNISIQEFEAMNNPKPRQRASKPRK</sequence>
<dbReference type="EMBL" id="QEWW01000012">
    <property type="protein sequence ID" value="PWD83457.1"/>
    <property type="molecule type" value="Genomic_DNA"/>
</dbReference>
<reference evidence="2" key="1">
    <citation type="journal article" date="2018" name="Genome Announc.">
        <title>Ignatzschineria cameli sp. nov., isolated from necrotic foot tissue of dromedaries (Camelus dromedarius) and associated maggots (Wohlfahrtia species) in Dubai.</title>
        <authorList>
            <person name="Tsang C.C."/>
            <person name="Tang J.Y."/>
            <person name="Fong J.Y."/>
            <person name="Kinne J."/>
            <person name="Lee H.H."/>
            <person name="Joseph M."/>
            <person name="Jose S."/>
            <person name="Schuster R.K."/>
            <person name="Tang Y."/>
            <person name="Sivakumar S."/>
            <person name="Chen J.H."/>
            <person name="Teng J.L."/>
            <person name="Lau S.K."/>
            <person name="Wernery U."/>
            <person name="Woo P.C."/>
        </authorList>
    </citation>
    <scope>NUCLEOTIDE SEQUENCE</scope>
    <source>
        <strain evidence="2">UAE-HKU57</strain>
        <strain evidence="3">UAE-HKU58</strain>
    </source>
</reference>
<proteinExistence type="predicted"/>
<evidence type="ECO:0000313" key="5">
    <source>
        <dbReference type="Proteomes" id="UP000245217"/>
    </source>
</evidence>
<dbReference type="Gene3D" id="1.10.260.40">
    <property type="entry name" value="lambda repressor-like DNA-binding domains"/>
    <property type="match status" value="1"/>
</dbReference>
<organism evidence="2 4">
    <name type="scientific">Ignatzschineria cameli</name>
    <dbReference type="NCBI Taxonomy" id="2182793"/>
    <lineage>
        <taxon>Bacteria</taxon>
        <taxon>Pseudomonadati</taxon>
        <taxon>Pseudomonadota</taxon>
        <taxon>Gammaproteobacteria</taxon>
        <taxon>Cardiobacteriales</taxon>
        <taxon>Ignatzschineriaceae</taxon>
        <taxon>Ignatzschineria</taxon>
    </lineage>
</organism>
<keyword evidence="5" id="KW-1185">Reference proteome</keyword>
<dbReference type="Pfam" id="PF01381">
    <property type="entry name" value="HTH_3"/>
    <property type="match status" value="1"/>
</dbReference>
<evidence type="ECO:0000259" key="1">
    <source>
        <dbReference type="PROSITE" id="PS50943"/>
    </source>
</evidence>
<dbReference type="Proteomes" id="UP000245059">
    <property type="component" value="Unassembled WGS sequence"/>
</dbReference>
<feature type="domain" description="HTH cro/C1-type" evidence="1">
    <location>
        <begin position="19"/>
        <end position="71"/>
    </location>
</feature>
<comment type="caution">
    <text evidence="2">The sequence shown here is derived from an EMBL/GenBank/DDBJ whole genome shotgun (WGS) entry which is preliminary data.</text>
</comment>
<evidence type="ECO:0000313" key="4">
    <source>
        <dbReference type="Proteomes" id="UP000245059"/>
    </source>
</evidence>
<dbReference type="SMART" id="SM00530">
    <property type="entry name" value="HTH_XRE"/>
    <property type="match status" value="1"/>
</dbReference>
<dbReference type="OrthoDB" id="6433578at2"/>
<dbReference type="InterPro" id="IPR001387">
    <property type="entry name" value="Cro/C1-type_HTH"/>
</dbReference>
<protein>
    <submittedName>
        <fullName evidence="2">Transcriptional regulator</fullName>
    </submittedName>
</protein>
<dbReference type="PROSITE" id="PS50943">
    <property type="entry name" value="HTH_CROC1"/>
    <property type="match status" value="1"/>
</dbReference>
<dbReference type="RefSeq" id="WP_109202309.1">
    <property type="nucleotide sequence ID" value="NZ_QEWS01000015.1"/>
</dbReference>
<dbReference type="InterPro" id="IPR010982">
    <property type="entry name" value="Lambda_DNA-bd_dom_sf"/>
</dbReference>
<evidence type="ECO:0000313" key="2">
    <source>
        <dbReference type="EMBL" id="PWD83457.1"/>
    </source>
</evidence>
<dbReference type="CDD" id="cd00093">
    <property type="entry name" value="HTH_XRE"/>
    <property type="match status" value="1"/>
</dbReference>
<dbReference type="Proteomes" id="UP000245217">
    <property type="component" value="Unassembled WGS sequence"/>
</dbReference>